<protein>
    <submittedName>
        <fullName evidence="2">Uncharacterized protein</fullName>
    </submittedName>
</protein>
<comment type="caution">
    <text evidence="2">The sequence shown here is derived from an EMBL/GenBank/DDBJ whole genome shotgun (WGS) entry which is preliminary data.</text>
</comment>
<evidence type="ECO:0000313" key="2">
    <source>
        <dbReference type="EMBL" id="MFH6770675.1"/>
    </source>
</evidence>
<evidence type="ECO:0000313" key="3">
    <source>
        <dbReference type="Proteomes" id="UP001610100"/>
    </source>
</evidence>
<accession>A0ABW7MVI4</accession>
<sequence length="126" mass="13963">MKKTKLLLISFIISTQVLNAQSSNGPTKDETIGWINNYASDFLNKGNHKGGTWADGKERQSYIKANENTGTLLISMIFNYMETSTEISLANIRTMKNIKSGDVYSIEFEGKGVCKTHSPSGENFTT</sequence>
<organism evidence="2 3">
    <name type="scientific">Gaetbulibacter aestuarii</name>
    <dbReference type="NCBI Taxonomy" id="1502358"/>
    <lineage>
        <taxon>Bacteria</taxon>
        <taxon>Pseudomonadati</taxon>
        <taxon>Bacteroidota</taxon>
        <taxon>Flavobacteriia</taxon>
        <taxon>Flavobacteriales</taxon>
        <taxon>Flavobacteriaceae</taxon>
        <taxon>Gaetbulibacter</taxon>
    </lineage>
</organism>
<dbReference type="EMBL" id="JBAWKB010000001">
    <property type="protein sequence ID" value="MFH6770675.1"/>
    <property type="molecule type" value="Genomic_DNA"/>
</dbReference>
<dbReference type="Proteomes" id="UP001610100">
    <property type="component" value="Unassembled WGS sequence"/>
</dbReference>
<dbReference type="RefSeq" id="WP_344739096.1">
    <property type="nucleotide sequence ID" value="NZ_BAABAY010000001.1"/>
</dbReference>
<proteinExistence type="predicted"/>
<feature type="signal peptide" evidence="1">
    <location>
        <begin position="1"/>
        <end position="20"/>
    </location>
</feature>
<keyword evidence="3" id="KW-1185">Reference proteome</keyword>
<evidence type="ECO:0000256" key="1">
    <source>
        <dbReference type="SAM" id="SignalP"/>
    </source>
</evidence>
<feature type="chain" id="PRO_5046992339" evidence="1">
    <location>
        <begin position="21"/>
        <end position="126"/>
    </location>
</feature>
<name>A0ABW7MVI4_9FLAO</name>
<reference evidence="2 3" key="1">
    <citation type="submission" date="2024-02" db="EMBL/GenBank/DDBJ databases">
        <title>A Gaetbulibacter species isolated from tidal flats and genomic insights of their niches.</title>
        <authorList>
            <person name="Ye Y."/>
        </authorList>
    </citation>
    <scope>NUCLEOTIDE SEQUENCE [LARGE SCALE GENOMIC DNA]</scope>
    <source>
        <strain evidence="2 3">KYW382</strain>
    </source>
</reference>
<keyword evidence="1" id="KW-0732">Signal</keyword>
<gene>
    <name evidence="2" type="ORF">V8G58_01925</name>
</gene>